<accession>A0ABV5GPR1</accession>
<gene>
    <name evidence="1" type="ORF">ACFFVF_12620</name>
</gene>
<protein>
    <recommendedName>
        <fullName evidence="3">OmpA-like domain-containing protein</fullName>
    </recommendedName>
</protein>
<dbReference type="Gene3D" id="3.30.1330.60">
    <property type="entry name" value="OmpA-like domain"/>
    <property type="match status" value="1"/>
</dbReference>
<dbReference type="RefSeq" id="WP_236457725.1">
    <property type="nucleotide sequence ID" value="NZ_CBCSGE010000005.1"/>
</dbReference>
<dbReference type="EMBL" id="JBHMEY010000042">
    <property type="protein sequence ID" value="MFB9097363.1"/>
    <property type="molecule type" value="Genomic_DNA"/>
</dbReference>
<comment type="caution">
    <text evidence="1">The sequence shown here is derived from an EMBL/GenBank/DDBJ whole genome shotgun (WGS) entry which is preliminary data.</text>
</comment>
<evidence type="ECO:0000313" key="2">
    <source>
        <dbReference type="Proteomes" id="UP001589607"/>
    </source>
</evidence>
<keyword evidence="2" id="KW-1185">Reference proteome</keyword>
<dbReference type="Proteomes" id="UP001589607">
    <property type="component" value="Unassembled WGS sequence"/>
</dbReference>
<name>A0ABV5GPR1_9FLAO</name>
<proteinExistence type="predicted"/>
<evidence type="ECO:0000313" key="1">
    <source>
        <dbReference type="EMBL" id="MFB9097363.1"/>
    </source>
</evidence>
<sequence length="241" mass="27039">MLNVIGNLFRRAKNGVKKIFSSNNCDCGGREESISDSWRREDFPGLRNLFKGKGKSLKKSRNTVIQIPFNGEAQETMTTNPMTFSLSSYFDSKVLAPGLRQKATGDDDDDDDKKKTFIFQGKTYEAGTKLNFNIGFQASKFLIEGSKSNDKTIQDLVKTLKEYPEIKIIIEGNYKATGAESDNDYIKTLQDPKKPMTVKSFKEDRAQFFLNVLKGNGISKSRLGIKKGHSNSLSVTVEFNN</sequence>
<dbReference type="InterPro" id="IPR036737">
    <property type="entry name" value="OmpA-like_sf"/>
</dbReference>
<evidence type="ECO:0008006" key="3">
    <source>
        <dbReference type="Google" id="ProtNLM"/>
    </source>
</evidence>
<reference evidence="1 2" key="1">
    <citation type="submission" date="2024-09" db="EMBL/GenBank/DDBJ databases">
        <authorList>
            <person name="Sun Q."/>
            <person name="Mori K."/>
        </authorList>
    </citation>
    <scope>NUCLEOTIDE SEQUENCE [LARGE SCALE GENOMIC DNA]</scope>
    <source>
        <strain evidence="1 2">CECT 7955</strain>
    </source>
</reference>
<organism evidence="1 2">
    <name type="scientific">Flavobacterium jumunjinense</name>
    <dbReference type="NCBI Taxonomy" id="998845"/>
    <lineage>
        <taxon>Bacteria</taxon>
        <taxon>Pseudomonadati</taxon>
        <taxon>Bacteroidota</taxon>
        <taxon>Flavobacteriia</taxon>
        <taxon>Flavobacteriales</taxon>
        <taxon>Flavobacteriaceae</taxon>
        <taxon>Flavobacterium</taxon>
    </lineage>
</organism>